<dbReference type="InterPro" id="IPR007110">
    <property type="entry name" value="Ig-like_dom"/>
</dbReference>
<reference evidence="8" key="2">
    <citation type="submission" date="2020-05" db="UniProtKB">
        <authorList>
            <consortium name="EnsemblMetazoa"/>
        </authorList>
    </citation>
    <scope>IDENTIFICATION</scope>
    <source>
        <strain evidence="8">WRAIR2</strain>
    </source>
</reference>
<dbReference type="SUPFAM" id="SSF48726">
    <property type="entry name" value="Immunoglobulin"/>
    <property type="match status" value="11"/>
</dbReference>
<dbReference type="PANTHER" id="PTHR45080:SF32">
    <property type="entry name" value="MAM DOMAIN CONTAINING GLYCOSYLPHOSPHATIDYLINOSITOL ANCHOR 1"/>
    <property type="match status" value="1"/>
</dbReference>
<feature type="domain" description="Ig-like" evidence="7">
    <location>
        <begin position="486"/>
        <end position="567"/>
    </location>
</feature>
<keyword evidence="3" id="KW-1015">Disulfide bond</keyword>
<name>A0A182ND63_9DIPT</name>
<dbReference type="Pfam" id="PF07679">
    <property type="entry name" value="I-set"/>
    <property type="match status" value="6"/>
</dbReference>
<dbReference type="GO" id="GO:0005886">
    <property type="term" value="C:plasma membrane"/>
    <property type="evidence" value="ECO:0007669"/>
    <property type="project" value="TreeGrafter"/>
</dbReference>
<evidence type="ECO:0000313" key="9">
    <source>
        <dbReference type="Proteomes" id="UP000075884"/>
    </source>
</evidence>
<dbReference type="GO" id="GO:0050808">
    <property type="term" value="P:synapse organization"/>
    <property type="evidence" value="ECO:0007669"/>
    <property type="project" value="TreeGrafter"/>
</dbReference>
<feature type="domain" description="Ig-like" evidence="7">
    <location>
        <begin position="112"/>
        <end position="188"/>
    </location>
</feature>
<evidence type="ECO:0000256" key="4">
    <source>
        <dbReference type="ARBA" id="ARBA00023319"/>
    </source>
</evidence>
<dbReference type="FunFam" id="2.20.100.10:FF:000007">
    <property type="entry name" value="Thrombospondin 1"/>
    <property type="match status" value="1"/>
</dbReference>
<dbReference type="FunFam" id="2.60.40.10:FF:000032">
    <property type="entry name" value="palladin isoform X1"/>
    <property type="match status" value="1"/>
</dbReference>
<dbReference type="FunFam" id="2.60.40.10:FF:000503">
    <property type="entry name" value="Hemicentin 1"/>
    <property type="match status" value="1"/>
</dbReference>
<dbReference type="Gene3D" id="2.10.25.10">
    <property type="entry name" value="Laminin"/>
    <property type="match status" value="3"/>
</dbReference>
<feature type="domain" description="Ig-like" evidence="7">
    <location>
        <begin position="655"/>
        <end position="773"/>
    </location>
</feature>
<dbReference type="SMART" id="SM00209">
    <property type="entry name" value="TSP1"/>
    <property type="match status" value="4"/>
</dbReference>
<dbReference type="InterPro" id="IPR003599">
    <property type="entry name" value="Ig_sub"/>
</dbReference>
<dbReference type="Gene3D" id="2.60.40.10">
    <property type="entry name" value="Immunoglobulins"/>
    <property type="match status" value="11"/>
</dbReference>
<dbReference type="GO" id="GO:0007156">
    <property type="term" value="P:homophilic cell adhesion via plasma membrane adhesion molecules"/>
    <property type="evidence" value="ECO:0007669"/>
    <property type="project" value="TreeGrafter"/>
</dbReference>
<keyword evidence="9" id="KW-1185">Reference proteome</keyword>
<feature type="domain" description="Ig-like" evidence="7">
    <location>
        <begin position="283"/>
        <end position="360"/>
    </location>
</feature>
<dbReference type="CDD" id="cd00054">
    <property type="entry name" value="EGF_CA"/>
    <property type="match status" value="2"/>
</dbReference>
<evidence type="ECO:0000256" key="1">
    <source>
        <dbReference type="ARBA" id="ARBA00022536"/>
    </source>
</evidence>
<dbReference type="SUPFAM" id="SSF57184">
    <property type="entry name" value="Growth factor receptor domain"/>
    <property type="match status" value="1"/>
</dbReference>
<proteinExistence type="predicted"/>
<dbReference type="GO" id="GO:0005509">
    <property type="term" value="F:calcium ion binding"/>
    <property type="evidence" value="ECO:0007669"/>
    <property type="project" value="InterPro"/>
</dbReference>
<dbReference type="SMART" id="SM00409">
    <property type="entry name" value="IG"/>
    <property type="match status" value="11"/>
</dbReference>
<protein>
    <recommendedName>
        <fullName evidence="10">Hemicentin-1</fullName>
    </recommendedName>
</protein>
<dbReference type="InterPro" id="IPR018097">
    <property type="entry name" value="EGF_Ca-bd_CS"/>
</dbReference>
<dbReference type="PROSITE" id="PS50092">
    <property type="entry name" value="TSP1"/>
    <property type="match status" value="4"/>
</dbReference>
<dbReference type="Gene3D" id="2.20.100.10">
    <property type="entry name" value="Thrombospondin type-1 (TSP1) repeat"/>
    <property type="match status" value="4"/>
</dbReference>
<dbReference type="PANTHER" id="PTHR45080">
    <property type="entry name" value="CONTACTIN 5"/>
    <property type="match status" value="1"/>
</dbReference>
<dbReference type="FunFam" id="2.20.100.10:FF:000002">
    <property type="entry name" value="Unc-5 netrin receptor C"/>
    <property type="match status" value="1"/>
</dbReference>
<dbReference type="GO" id="GO:0008046">
    <property type="term" value="F:axon guidance receptor activity"/>
    <property type="evidence" value="ECO:0007669"/>
    <property type="project" value="TreeGrafter"/>
</dbReference>
<evidence type="ECO:0000256" key="3">
    <source>
        <dbReference type="ARBA" id="ARBA00023157"/>
    </source>
</evidence>
<dbReference type="InterPro" id="IPR013098">
    <property type="entry name" value="Ig_I-set"/>
</dbReference>
<accession>A0A182ND63</accession>
<feature type="domain" description="Ig-like" evidence="7">
    <location>
        <begin position="572"/>
        <end position="652"/>
    </location>
</feature>
<keyword evidence="2" id="KW-0677">Repeat</keyword>
<dbReference type="FunFam" id="2.20.100.10:FF:000001">
    <property type="entry name" value="semaphorin-5A isoform X1"/>
    <property type="match status" value="2"/>
</dbReference>
<dbReference type="VEuPathDB" id="VectorBase:ADIR005577"/>
<feature type="domain" description="Ig-like" evidence="7">
    <location>
        <begin position="192"/>
        <end position="278"/>
    </location>
</feature>
<feature type="domain" description="Ig-like" evidence="7">
    <location>
        <begin position="866"/>
        <end position="960"/>
    </location>
</feature>
<dbReference type="InterPro" id="IPR001881">
    <property type="entry name" value="EGF-like_Ca-bd_dom"/>
</dbReference>
<dbReference type="PROSITE" id="PS01187">
    <property type="entry name" value="EGF_CA"/>
    <property type="match status" value="2"/>
</dbReference>
<dbReference type="InterPro" id="IPR049883">
    <property type="entry name" value="NOTCH1_EGF-like"/>
</dbReference>
<dbReference type="Pfam" id="PF00090">
    <property type="entry name" value="TSP_1"/>
    <property type="match status" value="4"/>
</dbReference>
<comment type="caution">
    <text evidence="5">Lacks conserved residue(s) required for the propagation of feature annotation.</text>
</comment>
<dbReference type="GO" id="GO:0043025">
    <property type="term" value="C:neuronal cell body"/>
    <property type="evidence" value="ECO:0007669"/>
    <property type="project" value="TreeGrafter"/>
</dbReference>
<dbReference type="InterPro" id="IPR036383">
    <property type="entry name" value="TSP1_rpt_sf"/>
</dbReference>
<evidence type="ECO:0000259" key="6">
    <source>
        <dbReference type="PROSITE" id="PS50026"/>
    </source>
</evidence>
<dbReference type="InterPro" id="IPR000152">
    <property type="entry name" value="EGF-type_Asp/Asn_hydroxyl_site"/>
</dbReference>
<dbReference type="CDD" id="cd00096">
    <property type="entry name" value="Ig"/>
    <property type="match status" value="2"/>
</dbReference>
<dbReference type="SMART" id="SM00181">
    <property type="entry name" value="EGF"/>
    <property type="match status" value="3"/>
</dbReference>
<dbReference type="InterPro" id="IPR036179">
    <property type="entry name" value="Ig-like_dom_sf"/>
</dbReference>
<feature type="domain" description="Ig-like" evidence="7">
    <location>
        <begin position="778"/>
        <end position="845"/>
    </location>
</feature>
<dbReference type="SMART" id="SM00408">
    <property type="entry name" value="IGc2"/>
    <property type="match status" value="11"/>
</dbReference>
<dbReference type="Pfam" id="PF13927">
    <property type="entry name" value="Ig_3"/>
    <property type="match status" value="2"/>
</dbReference>
<sequence>MIYDLRMMVPPEVDGMHLDGETVVSGSKLYKEPGQRHTLDCDVEGLPEPAVQWLLNGALITSNDLFELVNDNKTIIIQEPFGEAVQGTYECIASNPIGNVSSTVELMVGSVPKASPARKIVAQVGERITMECIMSGIPPPTIRWQPESTFEDSFQKLQVILMSYANAGLYRCIGENMHGSAEQTFMLEPYGPPEMKGPLDVSLRFGTSQDVLLECDVWGIPQPTIHWKFDDTLIEPGSNVLISDEGLRISNISFDQSGVYSCVAENEHGALQRVHYVTVRDAPKITSSLESHITLLPNDTARFECAGTGSPPPEAVWLFNGTTLFNEQFLSLSYDNASTGTYTCRLESSEGTDRRNMFVSVLRPPQRISGMNFTNSLTSLKERADDPLVLECPFDNFDSLLWQLNERSLEEHFDLTDVQQKENLLIIDRLRTQHQGTYTCVVKNRAGQNQHSFVIGVLTPPAIQRMYPEELSDEYGGLAEEYRWMPDKPVDSAVEVNLLSGETLQLLCQANGSPKPNIYWNRGSALDRIVSQTSNLTIPNVALHHSDLYTCVAENEVGKSTQTYRLDVMTSPQFYDEPVKSVEVFVGDNVQLDCEMQANPPASYKWLKNDFALDEFDTVLEFINIQPQDSGEYHCAASNIFGDNKKSFKVLVYQPAKITMLTSNQTLLAGNNIELDCEAVGNPLPVLSIIHRGEVLASTADLEASDMEIDRQYSVKNNFYKSLQLYSFFAIRTSSFEIRLSLRQPKVSLLDKGKYLCMAQNAIGFDERFTKLDVMVAPYVQMDKLKTVEHTIPLLEGLPLFLFCPIEGTPKPTVGWYRNGFPLNNTLSTLFLPSVQLQDAGSYVCFGENPVGKTELLFELEVMVPPTIINSLLYGDSYLSAYRTDQEDISLLAGENVTLDCSSLGYPVPEVHWIKVDYKDERRNELLLTKEPMIELYNISSSVTYSCFVNNTVGSAQKLFHLLVQAPPTWKTGPEYQYDQRVSLHHSLDLNCETDGTPEATVTWMKDGRLLGRPNEGHSFLANGQILRLLAAKLTDAGLYQCVASNLLGQISRKFNVSIDVPVSWSPWGSWSACSASCGSGTQFRSRFCLLLNGTPAYGDRFNCVGENVEIKSCELLPCPVNGGWGEWKSWTKCSLDCVPEYSGVRSIRHKRRACDSPAPTLGGKPCIGEDYEEEPCHVQYCPIDGGWTAWSGWTECTEPCSYGRSLRFRSCSNPAPRHGGRPCEGAESEIRTCKLRECHVDGGWSEWTNWSRCNKSCGKGIKTRKRFCNKPEPKAGGKPCVGANIEHAQCSVKQCRNDALLRTGNSKKILTPLVTYDSNILYHKKAGALTSNDLDSSTDYEEDELENDRDFTVVRNYTYAEAPPVEYVDLSEPAPHPDVLDITITMTNTVRLTNDTTDFSLNYGSPTNSLPASMSCMEGFTYNALHGRCTDVDECDKGLCSGTGHLCTNTEGSFECDCIPGYRPVFYQTEDYAGSVMRDMQCVDINECREKRHQCSHFCTNTQGSYECYCPNRYLLSKDGKTCTIKRKRNEPVRLMPRCQEGYQWEGGRCQDIDECALHADECGESFSCINTRGGFLCVHTDCPQEYDLDNDGEFCLLNCTHGRHLCPDGATKGQTISHLIVTLDRFNPTQSLALVSVPAAQRTSDFETRFALRDRLYAHIFSLETMRKTSGAVRLYANRRLQRGTLYKLNLAAKSFHRRRLEFLLVRLAVKKAHDDHGHVVTADAPHLAVRCDTAIHEIFAYLLRIDTLGDLHLHKLEHRLTGQHIPDSVTREHKKIPVFRYFTLLHIRVRRHHLLFGQLVFVALQTKIAQRTGQRQIPVHTIVLHVSAGAADTLFLGFVSGFVIERQHVQVPVDASDRT</sequence>
<organism evidence="8 9">
    <name type="scientific">Anopheles dirus</name>
    <dbReference type="NCBI Taxonomy" id="7168"/>
    <lineage>
        <taxon>Eukaryota</taxon>
        <taxon>Metazoa</taxon>
        <taxon>Ecdysozoa</taxon>
        <taxon>Arthropoda</taxon>
        <taxon>Hexapoda</taxon>
        <taxon>Insecta</taxon>
        <taxon>Pterygota</taxon>
        <taxon>Neoptera</taxon>
        <taxon>Endopterygota</taxon>
        <taxon>Diptera</taxon>
        <taxon>Nematocera</taxon>
        <taxon>Culicoidea</taxon>
        <taxon>Culicidae</taxon>
        <taxon>Anophelinae</taxon>
        <taxon>Anopheles</taxon>
    </lineage>
</organism>
<dbReference type="InterPro" id="IPR009030">
    <property type="entry name" value="Growth_fac_rcpt_cys_sf"/>
</dbReference>
<feature type="domain" description="Ig-like" evidence="7">
    <location>
        <begin position="968"/>
        <end position="1058"/>
    </location>
</feature>
<dbReference type="STRING" id="7168.A0A182ND63"/>
<evidence type="ECO:0000259" key="7">
    <source>
        <dbReference type="PROSITE" id="PS50835"/>
    </source>
</evidence>
<feature type="domain" description="EGF-like" evidence="6">
    <location>
        <begin position="1432"/>
        <end position="1469"/>
    </location>
</feature>
<evidence type="ECO:0008006" key="10">
    <source>
        <dbReference type="Google" id="ProtNLM"/>
    </source>
</evidence>
<keyword evidence="1 5" id="KW-0245">EGF-like domain</keyword>
<dbReference type="InterPro" id="IPR000884">
    <property type="entry name" value="TSP1_rpt"/>
</dbReference>
<feature type="domain" description="Ig-like" evidence="7">
    <location>
        <begin position="11"/>
        <end position="107"/>
    </location>
</feature>
<dbReference type="PROSITE" id="PS00010">
    <property type="entry name" value="ASX_HYDROXYL"/>
    <property type="match status" value="2"/>
</dbReference>
<dbReference type="InterPro" id="IPR000742">
    <property type="entry name" value="EGF"/>
</dbReference>
<dbReference type="GO" id="GO:0030424">
    <property type="term" value="C:axon"/>
    <property type="evidence" value="ECO:0007669"/>
    <property type="project" value="TreeGrafter"/>
</dbReference>
<dbReference type="SUPFAM" id="SSF82895">
    <property type="entry name" value="TSP-1 type 1 repeat"/>
    <property type="match status" value="4"/>
</dbReference>
<keyword evidence="4" id="KW-0393">Immunoglobulin domain</keyword>
<dbReference type="SMART" id="SM00179">
    <property type="entry name" value="EGF_CA"/>
    <property type="match status" value="3"/>
</dbReference>
<reference evidence="9" key="1">
    <citation type="submission" date="2013-03" db="EMBL/GenBank/DDBJ databases">
        <title>The Genome Sequence of Anopheles dirus WRAIR2.</title>
        <authorList>
            <consortium name="The Broad Institute Genomics Platform"/>
            <person name="Neafsey D.E."/>
            <person name="Walton C."/>
            <person name="Walker B."/>
            <person name="Young S.K."/>
            <person name="Zeng Q."/>
            <person name="Gargeya S."/>
            <person name="Fitzgerald M."/>
            <person name="Haas B."/>
            <person name="Abouelleil A."/>
            <person name="Allen A.W."/>
            <person name="Alvarado L."/>
            <person name="Arachchi H.M."/>
            <person name="Berlin A.M."/>
            <person name="Chapman S.B."/>
            <person name="Gainer-Dewar J."/>
            <person name="Goldberg J."/>
            <person name="Griggs A."/>
            <person name="Gujja S."/>
            <person name="Hansen M."/>
            <person name="Howarth C."/>
            <person name="Imamovic A."/>
            <person name="Ireland A."/>
            <person name="Larimer J."/>
            <person name="McCowan C."/>
            <person name="Murphy C."/>
            <person name="Pearson M."/>
            <person name="Poon T.W."/>
            <person name="Priest M."/>
            <person name="Roberts A."/>
            <person name="Saif S."/>
            <person name="Shea T."/>
            <person name="Sisk P."/>
            <person name="Sykes S."/>
            <person name="Wortman J."/>
            <person name="Nusbaum C."/>
            <person name="Birren B."/>
        </authorList>
    </citation>
    <scope>NUCLEOTIDE SEQUENCE [LARGE SCALE GENOMIC DNA]</scope>
    <source>
        <strain evidence="9">WRAIR2</strain>
    </source>
</reference>
<dbReference type="EnsemblMetazoa" id="ADIR005577-RA">
    <property type="protein sequence ID" value="ADIR005577-PA"/>
    <property type="gene ID" value="ADIR005577"/>
</dbReference>
<dbReference type="PROSITE" id="PS50026">
    <property type="entry name" value="EGF_3"/>
    <property type="match status" value="1"/>
</dbReference>
<dbReference type="InterPro" id="IPR050958">
    <property type="entry name" value="Cell_Adh-Cytoskel_Orgn"/>
</dbReference>
<evidence type="ECO:0000313" key="8">
    <source>
        <dbReference type="EnsemblMetazoa" id="ADIR005577-PA"/>
    </source>
</evidence>
<dbReference type="Proteomes" id="UP000075884">
    <property type="component" value="Unassembled WGS sequence"/>
</dbReference>
<dbReference type="InterPro" id="IPR003598">
    <property type="entry name" value="Ig_sub2"/>
</dbReference>
<evidence type="ECO:0000256" key="5">
    <source>
        <dbReference type="PROSITE-ProRule" id="PRU00076"/>
    </source>
</evidence>
<dbReference type="FunFam" id="2.10.25.10:FF:000010">
    <property type="entry name" value="Pro-epidermal growth factor"/>
    <property type="match status" value="1"/>
</dbReference>
<dbReference type="Pfam" id="PF07645">
    <property type="entry name" value="EGF_CA"/>
    <property type="match status" value="3"/>
</dbReference>
<dbReference type="PROSITE" id="PS50835">
    <property type="entry name" value="IG_LIKE"/>
    <property type="match status" value="10"/>
</dbReference>
<evidence type="ECO:0000256" key="2">
    <source>
        <dbReference type="ARBA" id="ARBA00022737"/>
    </source>
</evidence>
<dbReference type="InterPro" id="IPR013783">
    <property type="entry name" value="Ig-like_fold"/>
</dbReference>